<protein>
    <submittedName>
        <fullName evidence="1">Uncharacterized protein</fullName>
    </submittedName>
</protein>
<organism evidence="1 3">
    <name type="scientific">Alkanindiges hydrocarboniclasticus</name>
    <dbReference type="NCBI Taxonomy" id="1907941"/>
    <lineage>
        <taxon>Bacteria</taxon>
        <taxon>Pseudomonadati</taxon>
        <taxon>Pseudomonadota</taxon>
        <taxon>Gammaproteobacteria</taxon>
        <taxon>Moraxellales</taxon>
        <taxon>Moraxellaceae</taxon>
        <taxon>Alkanindiges</taxon>
    </lineage>
</organism>
<dbReference type="RefSeq" id="WP_076879380.1">
    <property type="nucleotide sequence ID" value="NZ_MLCN01000062.1"/>
</dbReference>
<evidence type="ECO:0000313" key="2">
    <source>
        <dbReference type="EMBL" id="ONG37228.1"/>
    </source>
</evidence>
<dbReference type="Proteomes" id="UP000192132">
    <property type="component" value="Unassembled WGS sequence"/>
</dbReference>
<dbReference type="AlphaFoldDB" id="A0A1S8CRT4"/>
<accession>A0A1S8CRT4</accession>
<gene>
    <name evidence="2" type="ORF">BKE30_14930</name>
    <name evidence="1" type="ORF">BKE30_15475</name>
</gene>
<evidence type="ECO:0000313" key="1">
    <source>
        <dbReference type="EMBL" id="ONG37028.1"/>
    </source>
</evidence>
<name>A0A1S8CRT4_9GAMM</name>
<sequence>MMEYTIEGITHKVEYDVFDDELIVYLPDGTTRTTWLRGLTIKTAIRPHLISYLNGQKVRHEM</sequence>
<comment type="caution">
    <text evidence="1">The sequence shown here is derived from an EMBL/GenBank/DDBJ whole genome shotgun (WGS) entry which is preliminary data.</text>
</comment>
<proteinExistence type="predicted"/>
<dbReference type="EMBL" id="MLCN01000062">
    <property type="protein sequence ID" value="ONG37228.1"/>
    <property type="molecule type" value="Genomic_DNA"/>
</dbReference>
<dbReference type="EMBL" id="MLCN01000083">
    <property type="protein sequence ID" value="ONG37028.1"/>
    <property type="molecule type" value="Genomic_DNA"/>
</dbReference>
<keyword evidence="3" id="KW-1185">Reference proteome</keyword>
<evidence type="ECO:0000313" key="3">
    <source>
        <dbReference type="Proteomes" id="UP000192132"/>
    </source>
</evidence>
<reference evidence="1 3" key="1">
    <citation type="submission" date="2016-10" db="EMBL/GenBank/DDBJ databases">
        <title>Draft Genome sequence of Alkanindiges sp. strain H1.</title>
        <authorList>
            <person name="Subhash Y."/>
            <person name="Lee S."/>
        </authorList>
    </citation>
    <scope>NUCLEOTIDE SEQUENCE [LARGE SCALE GENOMIC DNA]</scope>
    <source>
        <strain evidence="1 3">H1</strain>
    </source>
</reference>